<dbReference type="EMBL" id="LUEZ02000044">
    <property type="protein sequence ID" value="RDB24484.1"/>
    <property type="molecule type" value="Genomic_DNA"/>
</dbReference>
<dbReference type="Proteomes" id="UP000076154">
    <property type="component" value="Unassembled WGS sequence"/>
</dbReference>
<protein>
    <submittedName>
        <fullName evidence="1">Uncharacterized protein</fullName>
    </submittedName>
</protein>
<evidence type="ECO:0000313" key="2">
    <source>
        <dbReference type="Proteomes" id="UP000076154"/>
    </source>
</evidence>
<reference evidence="1" key="1">
    <citation type="submission" date="2018-04" db="EMBL/GenBank/DDBJ databases">
        <title>Whole genome sequencing of Hypsizygus marmoreus.</title>
        <authorList>
            <person name="Choi I.-G."/>
            <person name="Min B."/>
            <person name="Kim J.-G."/>
            <person name="Kim S."/>
            <person name="Oh Y.-L."/>
            <person name="Kong W.-S."/>
            <person name="Park H."/>
            <person name="Jeong J."/>
            <person name="Song E.-S."/>
        </authorList>
    </citation>
    <scope>NUCLEOTIDE SEQUENCE [LARGE SCALE GENOMIC DNA]</scope>
    <source>
        <strain evidence="1">51987-8</strain>
    </source>
</reference>
<organism evidence="1 2">
    <name type="scientific">Hypsizygus marmoreus</name>
    <name type="common">White beech mushroom</name>
    <name type="synonym">Agaricus marmoreus</name>
    <dbReference type="NCBI Taxonomy" id="39966"/>
    <lineage>
        <taxon>Eukaryota</taxon>
        <taxon>Fungi</taxon>
        <taxon>Dikarya</taxon>
        <taxon>Basidiomycota</taxon>
        <taxon>Agaricomycotina</taxon>
        <taxon>Agaricomycetes</taxon>
        <taxon>Agaricomycetidae</taxon>
        <taxon>Agaricales</taxon>
        <taxon>Tricholomatineae</taxon>
        <taxon>Lyophyllaceae</taxon>
        <taxon>Hypsizygus</taxon>
    </lineage>
</organism>
<proteinExistence type="predicted"/>
<dbReference type="AlphaFoldDB" id="A0A369JYI1"/>
<gene>
    <name evidence="1" type="ORF">Hypma_008519</name>
</gene>
<accession>A0A369JYI1</accession>
<keyword evidence="2" id="KW-1185">Reference proteome</keyword>
<comment type="caution">
    <text evidence="1">The sequence shown here is derived from an EMBL/GenBank/DDBJ whole genome shotgun (WGS) entry which is preliminary data.</text>
</comment>
<dbReference type="InParanoid" id="A0A369JYI1"/>
<name>A0A369JYI1_HYPMA</name>
<sequence length="203" mass="22963">MSSSVLFTPPLPRHEMHSMDPMDPICAAGPIPLITSHTMKRTTINEKKFVGEWRFEKFLKFRLISVGDEIELFLDLEGYFHGYTGVVAQVTHVVSIRDPDWITFAVTSMGGVLETVCVPFHRTQLDVRCQLLHIWSRPEIPAAKLPPPAPRVLFFGNQPSLQAYLDARPHIHLHALLNKTHVAEFMAIGDQLDWYAGVAPRTL</sequence>
<evidence type="ECO:0000313" key="1">
    <source>
        <dbReference type="EMBL" id="RDB24484.1"/>
    </source>
</evidence>